<dbReference type="Proteomes" id="UP000305840">
    <property type="component" value="Unassembled WGS sequence"/>
</dbReference>
<protein>
    <submittedName>
        <fullName evidence="1">Uncharacterized protein</fullName>
    </submittedName>
</protein>
<reference evidence="1 2" key="1">
    <citation type="submission" date="2019-04" db="EMBL/GenBank/DDBJ databases">
        <title>A reverse ecology approach based on a biological definition of microbial populations.</title>
        <authorList>
            <person name="Arevalo P."/>
            <person name="Vaninsberghe D."/>
            <person name="Elsherbini J."/>
            <person name="Gore J."/>
            <person name="Polz M."/>
        </authorList>
    </citation>
    <scope>NUCLEOTIDE SEQUENCE [LARGE SCALE GENOMIC DNA]</scope>
    <source>
        <strain evidence="1 2">10N.222.48.A1</strain>
    </source>
</reference>
<dbReference type="AlphaFoldDB" id="A0A4U2ELL9"/>
<organism evidence="1 2">
    <name type="scientific">Vibrio lentus</name>
    <dbReference type="NCBI Taxonomy" id="136468"/>
    <lineage>
        <taxon>Bacteria</taxon>
        <taxon>Pseudomonadati</taxon>
        <taxon>Pseudomonadota</taxon>
        <taxon>Gammaproteobacteria</taxon>
        <taxon>Vibrionales</taxon>
        <taxon>Vibrionaceae</taxon>
        <taxon>Vibrio</taxon>
    </lineage>
</organism>
<proteinExistence type="predicted"/>
<gene>
    <name evidence="1" type="ORF">FCV91_22045</name>
</gene>
<accession>A0A4U2ELL9</accession>
<sequence length="60" mass="7072">MMEWMRFIASVVRICLFRAYDMYLSYWFSPSTIAFVQDQHINHSLLIVDLSCGDKIAPKI</sequence>
<name>A0A4U2ELL9_9VIBR</name>
<evidence type="ECO:0000313" key="1">
    <source>
        <dbReference type="EMBL" id="TKG02960.1"/>
    </source>
</evidence>
<evidence type="ECO:0000313" key="2">
    <source>
        <dbReference type="Proteomes" id="UP000305840"/>
    </source>
</evidence>
<dbReference type="EMBL" id="SYVO01000101">
    <property type="protein sequence ID" value="TKG02960.1"/>
    <property type="molecule type" value="Genomic_DNA"/>
</dbReference>
<comment type="caution">
    <text evidence="1">The sequence shown here is derived from an EMBL/GenBank/DDBJ whole genome shotgun (WGS) entry which is preliminary data.</text>
</comment>